<dbReference type="Pfam" id="PF07690">
    <property type="entry name" value="MFS_1"/>
    <property type="match status" value="1"/>
</dbReference>
<evidence type="ECO:0000256" key="4">
    <source>
        <dbReference type="ARBA" id="ARBA00022989"/>
    </source>
</evidence>
<keyword evidence="8" id="KW-1185">Reference proteome</keyword>
<dbReference type="EMBL" id="JH711797">
    <property type="protein sequence ID" value="EIW52131.1"/>
    <property type="molecule type" value="Genomic_DNA"/>
</dbReference>
<feature type="transmembrane region" description="Helical" evidence="6">
    <location>
        <begin position="364"/>
        <end position="384"/>
    </location>
</feature>
<dbReference type="FunFam" id="1.20.1250.20:FF:000013">
    <property type="entry name" value="MFS general substrate transporter"/>
    <property type="match status" value="1"/>
</dbReference>
<dbReference type="RefSeq" id="XP_008045207.1">
    <property type="nucleotide sequence ID" value="XM_008047016.1"/>
</dbReference>
<feature type="transmembrane region" description="Helical" evidence="6">
    <location>
        <begin position="201"/>
        <end position="220"/>
    </location>
</feature>
<gene>
    <name evidence="7" type="ORF">TRAVEDRAFT_136512</name>
</gene>
<organism evidence="7 8">
    <name type="scientific">Trametes versicolor (strain FP-101664)</name>
    <name type="common">White-rot fungus</name>
    <name type="synonym">Coriolus versicolor</name>
    <dbReference type="NCBI Taxonomy" id="717944"/>
    <lineage>
        <taxon>Eukaryota</taxon>
        <taxon>Fungi</taxon>
        <taxon>Dikarya</taxon>
        <taxon>Basidiomycota</taxon>
        <taxon>Agaricomycotina</taxon>
        <taxon>Agaricomycetes</taxon>
        <taxon>Polyporales</taxon>
        <taxon>Polyporaceae</taxon>
        <taxon>Trametes</taxon>
    </lineage>
</organism>
<reference evidence="8" key="1">
    <citation type="journal article" date="2012" name="Science">
        <title>The Paleozoic origin of enzymatic lignin decomposition reconstructed from 31 fungal genomes.</title>
        <authorList>
            <person name="Floudas D."/>
            <person name="Binder M."/>
            <person name="Riley R."/>
            <person name="Barry K."/>
            <person name="Blanchette R.A."/>
            <person name="Henrissat B."/>
            <person name="Martinez A.T."/>
            <person name="Otillar R."/>
            <person name="Spatafora J.W."/>
            <person name="Yadav J.S."/>
            <person name="Aerts A."/>
            <person name="Benoit I."/>
            <person name="Boyd A."/>
            <person name="Carlson A."/>
            <person name="Copeland A."/>
            <person name="Coutinho P.M."/>
            <person name="de Vries R.P."/>
            <person name="Ferreira P."/>
            <person name="Findley K."/>
            <person name="Foster B."/>
            <person name="Gaskell J."/>
            <person name="Glotzer D."/>
            <person name="Gorecki P."/>
            <person name="Heitman J."/>
            <person name="Hesse C."/>
            <person name="Hori C."/>
            <person name="Igarashi K."/>
            <person name="Jurgens J.A."/>
            <person name="Kallen N."/>
            <person name="Kersten P."/>
            <person name="Kohler A."/>
            <person name="Kuees U."/>
            <person name="Kumar T.K.A."/>
            <person name="Kuo A."/>
            <person name="LaButti K."/>
            <person name="Larrondo L.F."/>
            <person name="Lindquist E."/>
            <person name="Ling A."/>
            <person name="Lombard V."/>
            <person name="Lucas S."/>
            <person name="Lundell T."/>
            <person name="Martin R."/>
            <person name="McLaughlin D.J."/>
            <person name="Morgenstern I."/>
            <person name="Morin E."/>
            <person name="Murat C."/>
            <person name="Nagy L.G."/>
            <person name="Nolan M."/>
            <person name="Ohm R.A."/>
            <person name="Patyshakuliyeva A."/>
            <person name="Rokas A."/>
            <person name="Ruiz-Duenas F.J."/>
            <person name="Sabat G."/>
            <person name="Salamov A."/>
            <person name="Samejima M."/>
            <person name="Schmutz J."/>
            <person name="Slot J.C."/>
            <person name="St John F."/>
            <person name="Stenlid J."/>
            <person name="Sun H."/>
            <person name="Sun S."/>
            <person name="Syed K."/>
            <person name="Tsang A."/>
            <person name="Wiebenga A."/>
            <person name="Young D."/>
            <person name="Pisabarro A."/>
            <person name="Eastwood D.C."/>
            <person name="Martin F."/>
            <person name="Cullen D."/>
            <person name="Grigoriev I.V."/>
            <person name="Hibbett D.S."/>
        </authorList>
    </citation>
    <scope>NUCLEOTIDE SEQUENCE [LARGE SCALE GENOMIC DNA]</scope>
    <source>
        <strain evidence="8">FP-101664</strain>
    </source>
</reference>
<dbReference type="GO" id="GO:0016020">
    <property type="term" value="C:membrane"/>
    <property type="evidence" value="ECO:0007669"/>
    <property type="project" value="UniProtKB-SubCell"/>
</dbReference>
<feature type="transmembrane region" description="Helical" evidence="6">
    <location>
        <begin position="428"/>
        <end position="450"/>
    </location>
</feature>
<accession>R7S800</accession>
<feature type="transmembrane region" description="Helical" evidence="6">
    <location>
        <begin position="277"/>
        <end position="300"/>
    </location>
</feature>
<evidence type="ECO:0000256" key="3">
    <source>
        <dbReference type="ARBA" id="ARBA00022692"/>
    </source>
</evidence>
<dbReference type="SUPFAM" id="SSF103473">
    <property type="entry name" value="MFS general substrate transporter"/>
    <property type="match status" value="1"/>
</dbReference>
<dbReference type="InterPro" id="IPR011701">
    <property type="entry name" value="MFS"/>
</dbReference>
<dbReference type="KEGG" id="tvs:TRAVEDRAFT_136512"/>
<dbReference type="OMA" id="GHIFEMA"/>
<evidence type="ECO:0000256" key="1">
    <source>
        <dbReference type="ARBA" id="ARBA00004141"/>
    </source>
</evidence>
<dbReference type="OrthoDB" id="2985014at2759"/>
<proteinExistence type="predicted"/>
<evidence type="ECO:0000256" key="2">
    <source>
        <dbReference type="ARBA" id="ARBA00022448"/>
    </source>
</evidence>
<dbReference type="Gene3D" id="1.20.1250.20">
    <property type="entry name" value="MFS general substrate transporter like domains"/>
    <property type="match status" value="2"/>
</dbReference>
<comment type="subcellular location">
    <subcellularLocation>
        <location evidence="1">Membrane</location>
        <topology evidence="1">Multi-pass membrane protein</topology>
    </subcellularLocation>
</comment>
<keyword evidence="2" id="KW-0813">Transport</keyword>
<feature type="transmembrane region" description="Helical" evidence="6">
    <location>
        <begin position="336"/>
        <end position="352"/>
    </location>
</feature>
<evidence type="ECO:0000256" key="6">
    <source>
        <dbReference type="SAM" id="Phobius"/>
    </source>
</evidence>
<dbReference type="Proteomes" id="UP000054317">
    <property type="component" value="Unassembled WGS sequence"/>
</dbReference>
<keyword evidence="4 6" id="KW-1133">Transmembrane helix</keyword>
<evidence type="ECO:0000256" key="5">
    <source>
        <dbReference type="ARBA" id="ARBA00023136"/>
    </source>
</evidence>
<dbReference type="GO" id="GO:0022857">
    <property type="term" value="F:transmembrane transporter activity"/>
    <property type="evidence" value="ECO:0007669"/>
    <property type="project" value="InterPro"/>
</dbReference>
<keyword evidence="5 6" id="KW-0472">Membrane</keyword>
<sequence>MTPTPLSPASEKIEVDSIAVEDVPHHSSSDDCSLALTVEEEKRLWRKVDMRLIPISVLLYLMSYLDRGNAKLEGLLTQLDLTGQRYNTALVRPFKLAGLLLKKLRPSRWLPGLTLAWGIVATCMGLVKNYPQLVAVRVCLGIAESGMSPGIYYLLSLWYPKHMLQWRFGLFWGGATCSGAFSGLIAYGISFMSGTDGLLGWSWIFIVEGLATVAVAILAIHNDRFAVFVDLPDTATFLTPKERTFLLDRLRSDYSGGGEEEKFDLREVPRAMLDWKIVVAAITDVTISMPLYGISVFLPFGFDTVTSQLLTVPPYVLATIVVLICSIYSDRMKLRSPFVFSGLVLALVGYGINVADVSIGVKYFGTYLVVVGAYLSAPMELTWIGNNCIGHYKRGIGLGMTVMFGNIGGVIASNVYRIQDAPRYTRGHIFEMAFIALGLVLVPLTALAYVQGNKRRDAAQHEREEKSLEVQYTEAELRKMGDRAPDFRYTL</sequence>
<dbReference type="PANTHER" id="PTHR43791">
    <property type="entry name" value="PERMEASE-RELATED"/>
    <property type="match status" value="1"/>
</dbReference>
<dbReference type="AlphaFoldDB" id="R7S800"/>
<feature type="transmembrane region" description="Helical" evidence="6">
    <location>
        <begin position="133"/>
        <end position="155"/>
    </location>
</feature>
<name>R7S800_TRAVS</name>
<evidence type="ECO:0000313" key="7">
    <source>
        <dbReference type="EMBL" id="EIW52131.1"/>
    </source>
</evidence>
<protein>
    <submittedName>
        <fullName evidence="7">MFS general substrate transporter</fullName>
    </submittedName>
</protein>
<keyword evidence="3 6" id="KW-0812">Transmembrane</keyword>
<evidence type="ECO:0000313" key="8">
    <source>
        <dbReference type="Proteomes" id="UP000054317"/>
    </source>
</evidence>
<dbReference type="PANTHER" id="PTHR43791:SF18">
    <property type="entry name" value="NICOTINIC ACID TRANSPORTER TNA1, PUTATIVE (AFU_ORTHOLOGUE AFUA_3G03820)-RELATED"/>
    <property type="match status" value="1"/>
</dbReference>
<dbReference type="InterPro" id="IPR036259">
    <property type="entry name" value="MFS_trans_sf"/>
</dbReference>
<dbReference type="GeneID" id="19408907"/>
<feature type="transmembrane region" description="Helical" evidence="6">
    <location>
        <begin position="167"/>
        <end position="189"/>
    </location>
</feature>
<feature type="transmembrane region" description="Helical" evidence="6">
    <location>
        <begin position="396"/>
        <end position="416"/>
    </location>
</feature>
<feature type="transmembrane region" description="Helical" evidence="6">
    <location>
        <begin position="312"/>
        <end position="329"/>
    </location>
</feature>